<name>A0A916JML1_9FLAO</name>
<dbReference type="Proteomes" id="UP000683507">
    <property type="component" value="Chromosome"/>
</dbReference>
<dbReference type="KEGG" id="ptan:CRYO30217_01846"/>
<evidence type="ECO:0000313" key="2">
    <source>
        <dbReference type="Proteomes" id="UP000683507"/>
    </source>
</evidence>
<accession>A0A916JML1</accession>
<protein>
    <submittedName>
        <fullName evidence="1">Uncharacterized protein</fullName>
    </submittedName>
</protein>
<dbReference type="EMBL" id="OU015584">
    <property type="protein sequence ID" value="CAG5082227.1"/>
    <property type="molecule type" value="Genomic_DNA"/>
</dbReference>
<evidence type="ECO:0000313" key="1">
    <source>
        <dbReference type="EMBL" id="CAG5082227.1"/>
    </source>
</evidence>
<gene>
    <name evidence="1" type="ORF">CRYO30217_01846</name>
</gene>
<keyword evidence="2" id="KW-1185">Reference proteome</keyword>
<proteinExistence type="predicted"/>
<reference evidence="1" key="1">
    <citation type="submission" date="2021-04" db="EMBL/GenBank/DDBJ databases">
        <authorList>
            <person name="Rodrigo-Torres L."/>
            <person name="Arahal R. D."/>
            <person name="Lucena T."/>
        </authorList>
    </citation>
    <scope>NUCLEOTIDE SEQUENCE</scope>
    <source>
        <strain evidence="1">AS29M-1</strain>
    </source>
</reference>
<sequence>MMTKTNNAIEAIKLNAHSIYTIEDCYLNAIMNLLSLAKYQFNSAFIIENINYLEEICSLPEDEAKKEKQILRQLAENSTIDAVKISLCFENIGKAILLGSGFIIHKVDKNINSDLFKEQQKRPIEISEFANDHWFEDDKVNTTDNNLKKKIMGVSQVHTIHYSTIIGKPKYSGLLNIDNDMLQFLREINDRRNQLHFLNTFGVTLKNSDYDRYKSLKEQVDSYYNKALLKYKDRTGKTINGLDLIMKE</sequence>
<organism evidence="1 2">
    <name type="scientific">Parvicella tangerina</name>
    <dbReference type="NCBI Taxonomy" id="2829795"/>
    <lineage>
        <taxon>Bacteria</taxon>
        <taxon>Pseudomonadati</taxon>
        <taxon>Bacteroidota</taxon>
        <taxon>Flavobacteriia</taxon>
        <taxon>Flavobacteriales</taxon>
        <taxon>Parvicellaceae</taxon>
        <taxon>Parvicella</taxon>
    </lineage>
</organism>
<dbReference type="AlphaFoldDB" id="A0A916JML1"/>
<dbReference type="RefSeq" id="WP_258542041.1">
    <property type="nucleotide sequence ID" value="NZ_OU015584.1"/>
</dbReference>